<dbReference type="RefSeq" id="XP_013961278.1">
    <property type="nucleotide sequence ID" value="XM_014105803.1"/>
</dbReference>
<comment type="caution">
    <text evidence="1">The sequence shown here is derived from an EMBL/GenBank/DDBJ whole genome shotgun (WGS) entry which is preliminary data.</text>
</comment>
<dbReference type="OrthoDB" id="4899875at2759"/>
<dbReference type="VEuPathDB" id="FungiDB:TRIVIDRAFT_217664"/>
<dbReference type="EMBL" id="ABDF02000001">
    <property type="protein sequence ID" value="EHK27062.1"/>
    <property type="molecule type" value="Genomic_DNA"/>
</dbReference>
<organism evidence="1 2">
    <name type="scientific">Hypocrea virens (strain Gv29-8 / FGSC 10586)</name>
    <name type="common">Gliocladium virens</name>
    <name type="synonym">Trichoderma virens</name>
    <dbReference type="NCBI Taxonomy" id="413071"/>
    <lineage>
        <taxon>Eukaryota</taxon>
        <taxon>Fungi</taxon>
        <taxon>Dikarya</taxon>
        <taxon>Ascomycota</taxon>
        <taxon>Pezizomycotina</taxon>
        <taxon>Sordariomycetes</taxon>
        <taxon>Hypocreomycetidae</taxon>
        <taxon>Hypocreales</taxon>
        <taxon>Hypocreaceae</taxon>
        <taxon>Trichoderma</taxon>
    </lineage>
</organism>
<gene>
    <name evidence="1" type="ORF">TRIVIDRAFT_217664</name>
</gene>
<reference evidence="1 2" key="1">
    <citation type="journal article" date="2011" name="Genome Biol.">
        <title>Comparative genome sequence analysis underscores mycoparasitism as the ancestral life style of Trichoderma.</title>
        <authorList>
            <person name="Kubicek C.P."/>
            <person name="Herrera-Estrella A."/>
            <person name="Seidl-Seiboth V."/>
            <person name="Martinez D.A."/>
            <person name="Druzhinina I.S."/>
            <person name="Thon M."/>
            <person name="Zeilinger S."/>
            <person name="Casas-Flores S."/>
            <person name="Horwitz B.A."/>
            <person name="Mukherjee P.K."/>
            <person name="Mukherjee M."/>
            <person name="Kredics L."/>
            <person name="Alcaraz L.D."/>
            <person name="Aerts A."/>
            <person name="Antal Z."/>
            <person name="Atanasova L."/>
            <person name="Cervantes-Badillo M.G."/>
            <person name="Challacombe J."/>
            <person name="Chertkov O."/>
            <person name="McCluskey K."/>
            <person name="Coulpier F."/>
            <person name="Deshpande N."/>
            <person name="von Doehren H."/>
            <person name="Ebbole D.J."/>
            <person name="Esquivel-Naranjo E.U."/>
            <person name="Fekete E."/>
            <person name="Flipphi M."/>
            <person name="Glaser F."/>
            <person name="Gomez-Rodriguez E.Y."/>
            <person name="Gruber S."/>
            <person name="Han C."/>
            <person name="Henrissat B."/>
            <person name="Hermosa R."/>
            <person name="Hernandez-Onate M."/>
            <person name="Karaffa L."/>
            <person name="Kosti I."/>
            <person name="Le Crom S."/>
            <person name="Lindquist E."/>
            <person name="Lucas S."/>
            <person name="Luebeck M."/>
            <person name="Luebeck P.S."/>
            <person name="Margeot A."/>
            <person name="Metz B."/>
            <person name="Misra M."/>
            <person name="Nevalainen H."/>
            <person name="Omann M."/>
            <person name="Packer N."/>
            <person name="Perrone G."/>
            <person name="Uresti-Rivera E.E."/>
            <person name="Salamov A."/>
            <person name="Schmoll M."/>
            <person name="Seiboth B."/>
            <person name="Shapiro H."/>
            <person name="Sukno S."/>
            <person name="Tamayo-Ramos J.A."/>
            <person name="Tisch D."/>
            <person name="Wiest A."/>
            <person name="Wilkinson H.H."/>
            <person name="Zhang M."/>
            <person name="Coutinho P.M."/>
            <person name="Kenerley C.M."/>
            <person name="Monte E."/>
            <person name="Baker S.E."/>
            <person name="Grigoriev I.V."/>
        </authorList>
    </citation>
    <scope>NUCLEOTIDE SEQUENCE [LARGE SCALE GENOMIC DNA]</scope>
    <source>
        <strain evidence="2">Gv29-8 / FGSC 10586</strain>
    </source>
</reference>
<evidence type="ECO:0000313" key="2">
    <source>
        <dbReference type="Proteomes" id="UP000007115"/>
    </source>
</evidence>
<protein>
    <submittedName>
        <fullName evidence="1">Uncharacterized protein</fullName>
    </submittedName>
</protein>
<name>G9MF96_HYPVG</name>
<dbReference type="GeneID" id="25791297"/>
<sequence>MRKSWFELTHYYYLPPHLPDEGGGFANGQMCLGHIVKDFKPFECSEEPINQSKEGIMFAPAVTINHTTWKEVEGKQSAPIGAGVSILAAHQTKFACGNPEENCKEGATFDRYTFEPDREFISRILEDEKVAAHIKRTKGVQLLGFGGRWSVYMVTGITVARDAKLRIEL</sequence>
<keyword evidence="2" id="KW-1185">Reference proteome</keyword>
<dbReference type="AlphaFoldDB" id="G9MF96"/>
<dbReference type="HOGENOM" id="CLU_1578737_0_0_1"/>
<accession>G9MF96</accession>
<proteinExistence type="predicted"/>
<dbReference type="InParanoid" id="G9MF96"/>
<dbReference type="Proteomes" id="UP000007115">
    <property type="component" value="Unassembled WGS sequence"/>
</dbReference>
<evidence type="ECO:0000313" key="1">
    <source>
        <dbReference type="EMBL" id="EHK27062.1"/>
    </source>
</evidence>